<evidence type="ECO:0000313" key="2">
    <source>
        <dbReference type="Proteomes" id="UP001064048"/>
    </source>
</evidence>
<dbReference type="EMBL" id="CM046108">
    <property type="protein sequence ID" value="KAI8426523.1"/>
    <property type="molecule type" value="Genomic_DNA"/>
</dbReference>
<organism evidence="1 2">
    <name type="scientific">Choristoneura fumiferana</name>
    <name type="common">Spruce budworm moth</name>
    <name type="synonym">Archips fumiferana</name>
    <dbReference type="NCBI Taxonomy" id="7141"/>
    <lineage>
        <taxon>Eukaryota</taxon>
        <taxon>Metazoa</taxon>
        <taxon>Ecdysozoa</taxon>
        <taxon>Arthropoda</taxon>
        <taxon>Hexapoda</taxon>
        <taxon>Insecta</taxon>
        <taxon>Pterygota</taxon>
        <taxon>Neoptera</taxon>
        <taxon>Endopterygota</taxon>
        <taxon>Lepidoptera</taxon>
        <taxon>Glossata</taxon>
        <taxon>Ditrysia</taxon>
        <taxon>Tortricoidea</taxon>
        <taxon>Tortricidae</taxon>
        <taxon>Tortricinae</taxon>
        <taxon>Choristoneura</taxon>
    </lineage>
</organism>
<sequence>MALLPDLDIRTVLDVVEENFAKVSLKTYAIRMIYIGEHSAPREYMISEIQRTVDVVNAGYCDVHIRGLLVVYDSYFVHILEGSEDTIHRLLRFLWRTEVEWIDYMDRKDEEHFQALLKAALEAEAEGDPFEMPVRPAVKPDRKMFKRLKLLMIYHSIQTLLFKGWSAILARPPSLVGRLDLYAPLAQHMEQLKVCLDKISKLCGLATSEEHLSFEGMSAADPKMDALPEVALLDFLMQSQHILDLRETMHLHRRVDDYKFYFESVWPLPNHFTPRHLYKLKVDDSFVEPLPVMPWELVKKEVNEEDEDYEKQSGSSSS</sequence>
<gene>
    <name evidence="1" type="ORF">MSG28_005329</name>
</gene>
<reference evidence="1 2" key="1">
    <citation type="journal article" date="2022" name="Genome Biol. Evol.">
        <title>The Spruce Budworm Genome: Reconstructing the Evolutionary History of Antifreeze Proteins.</title>
        <authorList>
            <person name="Beliveau C."/>
            <person name="Gagne P."/>
            <person name="Picq S."/>
            <person name="Vernygora O."/>
            <person name="Keeling C.I."/>
            <person name="Pinkney K."/>
            <person name="Doucet D."/>
            <person name="Wen F."/>
            <person name="Johnston J.S."/>
            <person name="Maaroufi H."/>
            <person name="Boyle B."/>
            <person name="Laroche J."/>
            <person name="Dewar K."/>
            <person name="Juretic N."/>
            <person name="Blackburn G."/>
            <person name="Nisole A."/>
            <person name="Brunet B."/>
            <person name="Brandao M."/>
            <person name="Lumley L."/>
            <person name="Duan J."/>
            <person name="Quan G."/>
            <person name="Lucarotti C.J."/>
            <person name="Roe A.D."/>
            <person name="Sperling F.A.H."/>
            <person name="Levesque R.C."/>
            <person name="Cusson M."/>
        </authorList>
    </citation>
    <scope>NUCLEOTIDE SEQUENCE [LARGE SCALE GENOMIC DNA]</scope>
    <source>
        <strain evidence="1">Glfc:IPQL:Cfum</strain>
    </source>
</reference>
<keyword evidence="2" id="KW-1185">Reference proteome</keyword>
<name>A0ACC0JQX8_CHOFU</name>
<protein>
    <submittedName>
        <fullName evidence="1">Uncharacterized protein</fullName>
    </submittedName>
</protein>
<comment type="caution">
    <text evidence="1">The sequence shown here is derived from an EMBL/GenBank/DDBJ whole genome shotgun (WGS) entry which is preliminary data.</text>
</comment>
<evidence type="ECO:0000313" key="1">
    <source>
        <dbReference type="EMBL" id="KAI8426523.1"/>
    </source>
</evidence>
<accession>A0ACC0JQX8</accession>
<dbReference type="Proteomes" id="UP001064048">
    <property type="component" value="Chromosome 8"/>
</dbReference>
<proteinExistence type="predicted"/>